<proteinExistence type="predicted"/>
<dbReference type="AlphaFoldDB" id="A0A4Y6PV64"/>
<evidence type="ECO:0008006" key="4">
    <source>
        <dbReference type="Google" id="ProtNLM"/>
    </source>
</evidence>
<evidence type="ECO:0000313" key="2">
    <source>
        <dbReference type="EMBL" id="QDG52226.1"/>
    </source>
</evidence>
<evidence type="ECO:0000313" key="3">
    <source>
        <dbReference type="Proteomes" id="UP000315995"/>
    </source>
</evidence>
<organism evidence="2 3">
    <name type="scientific">Persicimonas caeni</name>
    <dbReference type="NCBI Taxonomy" id="2292766"/>
    <lineage>
        <taxon>Bacteria</taxon>
        <taxon>Deltaproteobacteria</taxon>
        <taxon>Bradymonadales</taxon>
        <taxon>Bradymonadaceae</taxon>
        <taxon>Persicimonas</taxon>
    </lineage>
</organism>
<reference evidence="2 3" key="1">
    <citation type="submission" date="2019-06" db="EMBL/GenBank/DDBJ databases">
        <title>Persicimonas caeni gen. nov., sp. nov., a predatory bacterium isolated from solar saltern.</title>
        <authorList>
            <person name="Wang S."/>
        </authorList>
    </citation>
    <scope>NUCLEOTIDE SEQUENCE [LARGE SCALE GENOMIC DNA]</scope>
    <source>
        <strain evidence="2 3">YN101</strain>
    </source>
</reference>
<sequence length="829" mass="90330">MLIRSKKLLFASAVSLFALTGCVADEHKEPAPQTSQPTCTGAKCDSFSDRFADLYSDMKSVELDDLTVLGAGLATDELNGQLADVPYSQIELSPTSLFGAQEDVFGETVVHDIGQLRAGLTERLGEDAFATKIVGIRQEALAANPDMVFAESHFEVGPSLGTNWGLSHGDAVGNVGFNADASIESVVIAPYEDRVDAIVDNPLSAIGSAREFVLPRHADDVRAMAPGESLAMRADGTLGLNLGVGVPFLLGTLTDFVSLHARASFGARVALGGKLDVQLVRGTNDDVWVDVGVANQHLRHFSVALETGFGVEGLPEVNVDLGPLNMSLDDIAEKALRKQLNERLTPSVSATSSSQTSRLTVARFRFDLARTSDEVEQALAQSLRGDIRLAQALANRGGEGVVQELDLTKEHRSESDYIGFRFLGMEFYRANGFDTGTVQISADGQNQTLLFTEIEDKSGLFFTNRNTSWRTLVSLQSRDGRLTDASVNARITLREDDKFFDRDQMLDHVDALAGYFVGFEPFYAGISAEHDALLDWVDNQCPRPGHQADYAERRAYRECIDALPTSPEYISQKDAVAAANEQVLAGALRSGFVEGNSADITRKLLAFKLGISARGDFMGNPEGRMLTQVRFSDDAVHHLMVPGRHQDFELAVEQVLRLMAAERDRTLADKTDDLDDYVDDRRERIAEMAALYADATVQFADYEALATMQIDGEAVGDESQMVLIPVDSQQDMRLASLAEHKAKVLERLVPELSDLAEDGIFNDLDEPTGFVVGYAMLWMAEPSQVELLTKFDFDDDEEALPDDVDIYAIGSSPLIGAGQFDLETLLAGP</sequence>
<protein>
    <recommendedName>
        <fullName evidence="4">DUF945 domain-containing protein</fullName>
    </recommendedName>
</protein>
<dbReference type="RefSeq" id="WP_141198698.1">
    <property type="nucleotide sequence ID" value="NZ_CP041186.1"/>
</dbReference>
<accession>A0A4Y6PV64</accession>
<keyword evidence="1" id="KW-0732">Signal</keyword>
<keyword evidence="3" id="KW-1185">Reference proteome</keyword>
<dbReference type="EMBL" id="CP041186">
    <property type="protein sequence ID" value="QDG52226.1"/>
    <property type="molecule type" value="Genomic_DNA"/>
</dbReference>
<gene>
    <name evidence="2" type="ORF">FIV42_16215</name>
</gene>
<feature type="chain" id="PRO_5030106498" description="DUF945 domain-containing protein" evidence="1">
    <location>
        <begin position="24"/>
        <end position="829"/>
    </location>
</feature>
<dbReference type="PROSITE" id="PS51257">
    <property type="entry name" value="PROKAR_LIPOPROTEIN"/>
    <property type="match status" value="1"/>
</dbReference>
<dbReference type="Proteomes" id="UP000315995">
    <property type="component" value="Chromosome"/>
</dbReference>
<name>A0A4Y6PV64_PERCE</name>
<evidence type="ECO:0000256" key="1">
    <source>
        <dbReference type="SAM" id="SignalP"/>
    </source>
</evidence>
<accession>A0A5B8Y823</accession>
<feature type="signal peptide" evidence="1">
    <location>
        <begin position="1"/>
        <end position="23"/>
    </location>
</feature>
<dbReference type="OrthoDB" id="9958435at2"/>